<keyword evidence="2" id="KW-0732">Signal</keyword>
<feature type="non-terminal residue" evidence="3">
    <location>
        <position position="1"/>
    </location>
</feature>
<feature type="region of interest" description="Disordered" evidence="1">
    <location>
        <begin position="94"/>
        <end position="120"/>
    </location>
</feature>
<accession>A0A147BAA7</accession>
<feature type="region of interest" description="Disordered" evidence="1">
    <location>
        <begin position="152"/>
        <end position="188"/>
    </location>
</feature>
<reference evidence="3" key="1">
    <citation type="submission" date="2016-03" db="EMBL/GenBank/DDBJ databases">
        <title>Gut transcriptome analysis on engorged females of Ornithodoros mimon (Acari: Argasidae) and phylogenetic inferences of soft ticks.</title>
        <authorList>
            <person name="Landulfo G.A."/>
            <person name="Giovanni D."/>
            <person name="Carvalho E."/>
            <person name="Junqueira-de-Azevedo I."/>
            <person name="Patane J."/>
            <person name="Mendoca R."/>
            <person name="Barros-Battesti D."/>
        </authorList>
    </citation>
    <scope>NUCLEOTIDE SEQUENCE</scope>
    <source>
        <strain evidence="3">Females</strain>
        <tissue evidence="3">Gut</tissue>
    </source>
</reference>
<evidence type="ECO:0000313" key="3">
    <source>
        <dbReference type="EMBL" id="JAR87684.1"/>
    </source>
</evidence>
<feature type="compositionally biased region" description="Low complexity" evidence="1">
    <location>
        <begin position="169"/>
        <end position="188"/>
    </location>
</feature>
<evidence type="ECO:0000256" key="1">
    <source>
        <dbReference type="SAM" id="MobiDB-lite"/>
    </source>
</evidence>
<organism evidence="3">
    <name type="scientific">Alectorobius mimon</name>
    <dbReference type="NCBI Taxonomy" id="360319"/>
    <lineage>
        <taxon>Eukaryota</taxon>
        <taxon>Metazoa</taxon>
        <taxon>Ecdysozoa</taxon>
        <taxon>Arthropoda</taxon>
        <taxon>Chelicerata</taxon>
        <taxon>Arachnida</taxon>
        <taxon>Acari</taxon>
        <taxon>Parasitiformes</taxon>
        <taxon>Ixodida</taxon>
        <taxon>Ixodoidea</taxon>
        <taxon>Argasidae</taxon>
        <taxon>Ornithodorinae</taxon>
        <taxon>Alectorobius</taxon>
    </lineage>
</organism>
<feature type="chain" id="PRO_5007542055" evidence="2">
    <location>
        <begin position="21"/>
        <end position="188"/>
    </location>
</feature>
<dbReference type="AlphaFoldDB" id="A0A147BAA7"/>
<dbReference type="EMBL" id="GEIB01000061">
    <property type="protein sequence ID" value="JAR87684.1"/>
    <property type="molecule type" value="Transcribed_RNA"/>
</dbReference>
<sequence>SNMKVSTVVLILAIAGAVTCQVEPSSTGFPLDATVSTAEPTTTSGMFKREAPSTFGATFPATEQTWTDGLEKRDVGGSSAFTLPTTSDTQPLEKRQVVEDTTSTALPTVDGSSPHGISKRDVSTATVYIDTFTTSSLPSFRRWIHQTAATLTPSEAATSSEEPQVNKRQATQTSTASATASSAVTTTL</sequence>
<feature type="signal peptide" evidence="2">
    <location>
        <begin position="1"/>
        <end position="20"/>
    </location>
</feature>
<proteinExistence type="predicted"/>
<evidence type="ECO:0000256" key="2">
    <source>
        <dbReference type="SAM" id="SignalP"/>
    </source>
</evidence>
<name>A0A147BAA7_9ACAR</name>
<feature type="compositionally biased region" description="Polar residues" evidence="1">
    <location>
        <begin position="152"/>
        <end position="168"/>
    </location>
</feature>
<protein>
    <submittedName>
        <fullName evidence="3">Uncharacterized protein</fullName>
    </submittedName>
</protein>